<dbReference type="EMBL" id="CP012898">
    <property type="protein sequence ID" value="ALJ05611.1"/>
    <property type="molecule type" value="Genomic_DNA"/>
</dbReference>
<feature type="signal peptide" evidence="3">
    <location>
        <begin position="1"/>
        <end position="21"/>
    </location>
</feature>
<dbReference type="PANTHER" id="PTHR47566:SF1">
    <property type="entry name" value="PROTEIN NUD1"/>
    <property type="match status" value="1"/>
</dbReference>
<dbReference type="Pfam" id="PF13585">
    <property type="entry name" value="CHU_C"/>
    <property type="match status" value="1"/>
</dbReference>
<reference evidence="4 5" key="1">
    <citation type="submission" date="2015-10" db="EMBL/GenBank/DDBJ databases">
        <authorList>
            <person name="Gilbert D.G."/>
        </authorList>
    </citation>
    <scope>NUCLEOTIDE SEQUENCE [LARGE SCALE GENOMIC DNA]</scope>
    <source>
        <strain evidence="5">HZ-22</strain>
    </source>
</reference>
<dbReference type="PANTHER" id="PTHR47566">
    <property type="match status" value="1"/>
</dbReference>
<dbReference type="InterPro" id="IPR026341">
    <property type="entry name" value="T9SS_type_B"/>
</dbReference>
<evidence type="ECO:0000256" key="3">
    <source>
        <dbReference type="SAM" id="SignalP"/>
    </source>
</evidence>
<dbReference type="InterPro" id="IPR052574">
    <property type="entry name" value="CDIRP"/>
</dbReference>
<accession>A0A0P0CMB0</accession>
<sequence>MNYKKYILFLFIPFISQFALSQNTSIPDNNFEQVLIDLGLDAAPINGSVPTANINSIINLDIPPNSGITDLTGIEGFTNLQRLDCRNNLINILNVSQLSNLQILWCSFNQLTTLDVTQNSHLLSLLCDNNKLTVLDVSQNTNLNILVCSSNEITSLDISNNNTMSRLECDNNKLTVLDISNNSNMSFLNCSNNQLTRLDTSHNVQLSYLNVAFNQLTKLDISKNFNLYNLNSSNNNLCGLNLKNGNNINFSSVDFSSNTNLDCVVVDNTTENHTTWNPTTFTNYVTLETDCTNFLTVDILDRVIVKDAYTLPNLISGNYYTESGGNGLLLHAGDTISTSQTLYIYAETNCNSNESNFEIIINNEHYFIPRFFTPNNDGTNDFWKVTDKTNTFKNIYIYNRYGKLLKFLYPNSNGWDGTFNGNLLTTDDYWYVITLSNGTPLKGHFTLKR</sequence>
<organism evidence="4 5">
    <name type="scientific">Pseudalgibacter alginicilyticus</name>
    <dbReference type="NCBI Taxonomy" id="1736674"/>
    <lineage>
        <taxon>Bacteria</taxon>
        <taxon>Pseudomonadati</taxon>
        <taxon>Bacteroidota</taxon>
        <taxon>Flavobacteriia</taxon>
        <taxon>Flavobacteriales</taxon>
        <taxon>Flavobacteriaceae</taxon>
        <taxon>Pseudalgibacter</taxon>
    </lineage>
</organism>
<dbReference type="InterPro" id="IPR032675">
    <property type="entry name" value="LRR_dom_sf"/>
</dbReference>
<dbReference type="PATRIC" id="fig|1736674.3.peg.2245"/>
<evidence type="ECO:0000313" key="5">
    <source>
        <dbReference type="Proteomes" id="UP000057981"/>
    </source>
</evidence>
<dbReference type="RefSeq" id="WP_054728038.1">
    <property type="nucleotide sequence ID" value="NZ_CP012898.1"/>
</dbReference>
<evidence type="ECO:0000313" key="4">
    <source>
        <dbReference type="EMBL" id="ALJ05611.1"/>
    </source>
</evidence>
<proteinExistence type="predicted"/>
<keyword evidence="2" id="KW-0677">Repeat</keyword>
<dbReference type="NCBIfam" id="TIGR04131">
    <property type="entry name" value="Bac_Flav_CTERM"/>
    <property type="match status" value="1"/>
</dbReference>
<keyword evidence="5" id="KW-1185">Reference proteome</keyword>
<dbReference type="SUPFAM" id="SSF52058">
    <property type="entry name" value="L domain-like"/>
    <property type="match status" value="1"/>
</dbReference>
<feature type="chain" id="PRO_5006042688" evidence="3">
    <location>
        <begin position="22"/>
        <end position="449"/>
    </location>
</feature>
<evidence type="ECO:0000256" key="2">
    <source>
        <dbReference type="ARBA" id="ARBA00022737"/>
    </source>
</evidence>
<protein>
    <submittedName>
        <fullName evidence="4">Uncharacterized protein</fullName>
    </submittedName>
</protein>
<dbReference type="STRING" id="1736674.APS56_10950"/>
<dbReference type="OrthoDB" id="1652165at2"/>
<dbReference type="Gene3D" id="3.80.10.10">
    <property type="entry name" value="Ribonuclease Inhibitor"/>
    <property type="match status" value="1"/>
</dbReference>
<dbReference type="GO" id="GO:0035591">
    <property type="term" value="F:signaling adaptor activity"/>
    <property type="evidence" value="ECO:0007669"/>
    <property type="project" value="TreeGrafter"/>
</dbReference>
<keyword evidence="3" id="KW-0732">Signal</keyword>
<keyword evidence="1" id="KW-0433">Leucine-rich repeat</keyword>
<dbReference type="KEGG" id="ahz:APS56_10950"/>
<name>A0A0P0CMB0_9FLAO</name>
<dbReference type="AlphaFoldDB" id="A0A0P0CMB0"/>
<evidence type="ECO:0000256" key="1">
    <source>
        <dbReference type="ARBA" id="ARBA00022614"/>
    </source>
</evidence>
<gene>
    <name evidence="4" type="ORF">APS56_10950</name>
</gene>
<dbReference type="Proteomes" id="UP000057981">
    <property type="component" value="Chromosome"/>
</dbReference>